<proteinExistence type="predicted"/>
<protein>
    <recommendedName>
        <fullName evidence="4">Protein LNK1</fullName>
    </recommendedName>
</protein>
<dbReference type="GO" id="GO:0006355">
    <property type="term" value="P:regulation of DNA-templated transcription"/>
    <property type="evidence" value="ECO:0007669"/>
    <property type="project" value="InterPro"/>
</dbReference>
<evidence type="ECO:0008006" key="4">
    <source>
        <dbReference type="Google" id="ProtNLM"/>
    </source>
</evidence>
<comment type="caution">
    <text evidence="2">The sequence shown here is derived from an EMBL/GenBank/DDBJ whole genome shotgun (WGS) entry which is preliminary data.</text>
</comment>
<dbReference type="EMBL" id="JAVYJV010000005">
    <property type="protein sequence ID" value="KAK4371281.1"/>
    <property type="molecule type" value="Genomic_DNA"/>
</dbReference>
<dbReference type="AlphaFoldDB" id="A0AAE1SKE9"/>
<gene>
    <name evidence="2" type="ORF">RND71_010756</name>
</gene>
<evidence type="ECO:0000313" key="3">
    <source>
        <dbReference type="Proteomes" id="UP001291623"/>
    </source>
</evidence>
<dbReference type="PANTHER" id="PTHR33334:SF8">
    <property type="entry name" value="PROTEIN LNK1"/>
    <property type="match status" value="1"/>
</dbReference>
<sequence length="561" mass="61370">MWEDSRADVLDSVFPSKHDKDSVEEVSSLASENTRTSNHCSISNNIYSTSSEFHPNGPILDDKNDAAGENLYSYPPVPISQADDDLSVFDTNHEDKNITNLLYYSWPEMENFDDVDRMLRSCDSTFGLGASMEDDLGWFSSSDVIEGSGGGLRSDYEFPCPSSSALENISGSLEAFRPKETGSSINDSGTKDQPFCHTGGSMPSENESAILNHLSFLNESSDSDCKIVPEKKSNLHKKHSKHQNLSEEKIQDIYLGNGDTFNYIDILTEERKHPTAITGSKVALTSTGIQQQKQVDGSDFGYFQGGISYLTSDYSHSDHTTVCPTLSIIKSEKSSLTPLSAKVSCATNQTQSMESLPDPSFQVAGIGTNENMVGKILHHSGIKHENNRDLGSVSTGIPAELGSSIVKESSCISFGLNEISEEAKSFHQLQRVMERLDIRTNLCIRDSLYRLAQSAEQRLRHANLNNGSADDRHTSGAFVDDGAYRSTGYLDMETDTNSIDRSIAHLLFHRPSNSSVMPDSLAMKSPSMIYGSSSIPPVIGENLISAGENAQPKQIRGIADH</sequence>
<dbReference type="InterPro" id="IPR039928">
    <property type="entry name" value="LNK"/>
</dbReference>
<feature type="region of interest" description="Disordered" evidence="1">
    <location>
        <begin position="178"/>
        <end position="203"/>
    </location>
</feature>
<dbReference type="PANTHER" id="PTHR33334">
    <property type="entry name" value="PROTEIN LNK1"/>
    <property type="match status" value="1"/>
</dbReference>
<reference evidence="2" key="1">
    <citation type="submission" date="2023-12" db="EMBL/GenBank/DDBJ databases">
        <title>Genome assembly of Anisodus tanguticus.</title>
        <authorList>
            <person name="Wang Y.-J."/>
        </authorList>
    </citation>
    <scope>NUCLEOTIDE SEQUENCE</scope>
    <source>
        <strain evidence="2">KB-2021</strain>
        <tissue evidence="2">Leaf</tissue>
    </source>
</reference>
<organism evidence="2 3">
    <name type="scientific">Anisodus tanguticus</name>
    <dbReference type="NCBI Taxonomy" id="243964"/>
    <lineage>
        <taxon>Eukaryota</taxon>
        <taxon>Viridiplantae</taxon>
        <taxon>Streptophyta</taxon>
        <taxon>Embryophyta</taxon>
        <taxon>Tracheophyta</taxon>
        <taxon>Spermatophyta</taxon>
        <taxon>Magnoliopsida</taxon>
        <taxon>eudicotyledons</taxon>
        <taxon>Gunneridae</taxon>
        <taxon>Pentapetalae</taxon>
        <taxon>asterids</taxon>
        <taxon>lamiids</taxon>
        <taxon>Solanales</taxon>
        <taxon>Solanaceae</taxon>
        <taxon>Solanoideae</taxon>
        <taxon>Hyoscyameae</taxon>
        <taxon>Anisodus</taxon>
    </lineage>
</organism>
<accession>A0AAE1SKE9</accession>
<evidence type="ECO:0000256" key="1">
    <source>
        <dbReference type="SAM" id="MobiDB-lite"/>
    </source>
</evidence>
<evidence type="ECO:0000313" key="2">
    <source>
        <dbReference type="EMBL" id="KAK4371281.1"/>
    </source>
</evidence>
<dbReference type="Proteomes" id="UP001291623">
    <property type="component" value="Unassembled WGS sequence"/>
</dbReference>
<dbReference type="GO" id="GO:0007623">
    <property type="term" value="P:circadian rhythm"/>
    <property type="evidence" value="ECO:0007669"/>
    <property type="project" value="InterPro"/>
</dbReference>
<keyword evidence="3" id="KW-1185">Reference proteome</keyword>
<name>A0AAE1SKE9_9SOLA</name>